<evidence type="ECO:0000313" key="3">
    <source>
        <dbReference type="Proteomes" id="UP000324255"/>
    </source>
</evidence>
<sequence>MPTKSELQEENSRLKREVSAMGAQLSRMERELSGKLLPEELPSETIPAMIRGLMREYKLPWECFWCDRHRRWYVLLDSAFPYYWEGCECPSCMTNGDPFGGC</sequence>
<dbReference type="AlphaFoldDB" id="A0AB34CCQ4"/>
<organism evidence="2 3">
    <name type="scientific">Candidatus Pantoea gossypiicola</name>
    <dbReference type="NCBI Taxonomy" id="2608008"/>
    <lineage>
        <taxon>Bacteria</taxon>
        <taxon>Pseudomonadati</taxon>
        <taxon>Pseudomonadota</taxon>
        <taxon>Gammaproteobacteria</taxon>
        <taxon>Enterobacterales</taxon>
        <taxon>Erwiniaceae</taxon>
        <taxon>Pantoea</taxon>
    </lineage>
</organism>
<dbReference type="EMBL" id="VWVM01000027">
    <property type="protein sequence ID" value="KAA6118688.1"/>
    <property type="molecule type" value="Genomic_DNA"/>
</dbReference>
<comment type="caution">
    <text evidence="2">The sequence shown here is derived from an EMBL/GenBank/DDBJ whole genome shotgun (WGS) entry which is preliminary data.</text>
</comment>
<accession>A0AB34CCQ4</accession>
<name>A0AB34CCQ4_9GAMM</name>
<evidence type="ECO:0000256" key="1">
    <source>
        <dbReference type="SAM" id="Coils"/>
    </source>
</evidence>
<protein>
    <submittedName>
        <fullName evidence="2">Antitoxin PHD</fullName>
    </submittedName>
</protein>
<evidence type="ECO:0000313" key="2">
    <source>
        <dbReference type="EMBL" id="KAA6118688.1"/>
    </source>
</evidence>
<keyword evidence="1" id="KW-0175">Coiled coil</keyword>
<feature type="coiled-coil region" evidence="1">
    <location>
        <begin position="4"/>
        <end position="31"/>
    </location>
</feature>
<proteinExistence type="predicted"/>
<gene>
    <name evidence="2" type="ORF">F3I20_22040</name>
</gene>
<reference evidence="2 3" key="1">
    <citation type="submission" date="2019-09" db="EMBL/GenBank/DDBJ databases">
        <title>Genomic diversity of phyloplane-associated Pantoea species in Pakistan cotton crop.</title>
        <authorList>
            <person name="Tufail M.R."/>
            <person name="Cook D.R."/>
        </authorList>
    </citation>
    <scope>NUCLEOTIDE SEQUENCE [LARGE SCALE GENOMIC DNA]</scope>
    <source>
        <strain evidence="2 3">B_8</strain>
    </source>
</reference>
<keyword evidence="3" id="KW-1185">Reference proteome</keyword>
<dbReference type="RefSeq" id="WP_150015728.1">
    <property type="nucleotide sequence ID" value="NZ_VWVM01000027.1"/>
</dbReference>
<dbReference type="Proteomes" id="UP000324255">
    <property type="component" value="Unassembled WGS sequence"/>
</dbReference>